<dbReference type="EMBL" id="NWUJ01000001">
    <property type="protein sequence ID" value="PFH38503.1"/>
    <property type="molecule type" value="Genomic_DNA"/>
</dbReference>
<evidence type="ECO:0000313" key="3">
    <source>
        <dbReference type="EMBL" id="PFH38503.1"/>
    </source>
</evidence>
<dbReference type="RefSeq" id="XP_029222512.1">
    <property type="nucleotide sequence ID" value="XM_029359599.1"/>
</dbReference>
<comment type="caution">
    <text evidence="3">The sequence shown here is derived from an EMBL/GenBank/DDBJ whole genome shotgun (WGS) entry which is preliminary data.</text>
</comment>
<keyword evidence="4" id="KW-1185">Reference proteome</keyword>
<dbReference type="Gene3D" id="2.20.110.10">
    <property type="entry name" value="Histone H3 K4-specific methyltransferase SET7/9 N-terminal domain"/>
    <property type="match status" value="1"/>
</dbReference>
<dbReference type="SUPFAM" id="SSF82185">
    <property type="entry name" value="Histone H3 K4-specific methyltransferase SET7/9 N-terminal domain"/>
    <property type="match status" value="1"/>
</dbReference>
<keyword evidence="1" id="KW-0677">Repeat</keyword>
<reference evidence="3 4" key="1">
    <citation type="submission" date="2017-09" db="EMBL/GenBank/DDBJ databases">
        <title>Genome sequencing of Besnoitia besnoiti strain Bb-Ger1.</title>
        <authorList>
            <person name="Schares G."/>
            <person name="Venepally P."/>
            <person name="Lorenzi H.A."/>
        </authorList>
    </citation>
    <scope>NUCLEOTIDE SEQUENCE [LARGE SCALE GENOMIC DNA]</scope>
    <source>
        <strain evidence="3 4">Bb-Ger1</strain>
    </source>
</reference>
<dbReference type="VEuPathDB" id="ToxoDB:BESB_008450"/>
<dbReference type="KEGG" id="bbes:BESB_008450"/>
<sequence length="417" mass="44942">MTETVVRCRELSKSGDYTTISAETLPTHVLPFPDGGKYIGEYKVFETGQRAYHGKGSYKNGGYKCIGEWREGQFVRGTIHFPTGDIYEGQVDNGAFHGWGRYTWADGEQFYEGAWDGGLMDGWGTLRVRTTSREGLIPGDDQKHSNSSSSPYRDVAGFFCRGSFHQAPKFQLIAQDEFSKRYVAQWCDAALNALRDLDAALQQGMDISCYLAATAVGATGCTVNSLSGASSKGPARVSAEGSFSTETDSRGRSQKKVSTRATAKGLPGKQGSSSSAGHDLKHHYSGNPGEYGADKFVLPPYPLAADLHTEGISRLVNHVRGELGTPAGLYEVQVPLAEADLYQLVTVDPVRVSSQGRKFGAGSGQIVELTVHLDGSSSLVASIALVNCNDMMSSTTAARFRVVGLSLPSPQQLRRLK</sequence>
<dbReference type="STRING" id="94643.A0A2A9MQG9"/>
<organism evidence="3 4">
    <name type="scientific">Besnoitia besnoiti</name>
    <name type="common">Apicomplexan protozoan</name>
    <dbReference type="NCBI Taxonomy" id="94643"/>
    <lineage>
        <taxon>Eukaryota</taxon>
        <taxon>Sar</taxon>
        <taxon>Alveolata</taxon>
        <taxon>Apicomplexa</taxon>
        <taxon>Conoidasida</taxon>
        <taxon>Coccidia</taxon>
        <taxon>Eucoccidiorida</taxon>
        <taxon>Eimeriorina</taxon>
        <taxon>Sarcocystidae</taxon>
        <taxon>Besnoitia</taxon>
    </lineage>
</organism>
<evidence type="ECO:0000256" key="1">
    <source>
        <dbReference type="ARBA" id="ARBA00022737"/>
    </source>
</evidence>
<evidence type="ECO:0000256" key="2">
    <source>
        <dbReference type="SAM" id="MobiDB-lite"/>
    </source>
</evidence>
<protein>
    <submittedName>
        <fullName evidence="3">MORN repeat-containing protein</fullName>
    </submittedName>
</protein>
<accession>A0A2A9MQG9</accession>
<dbReference type="InterPro" id="IPR003409">
    <property type="entry name" value="MORN"/>
</dbReference>
<dbReference type="Pfam" id="PF02493">
    <property type="entry name" value="MORN"/>
    <property type="match status" value="3"/>
</dbReference>
<dbReference type="AlphaFoldDB" id="A0A2A9MQG9"/>
<dbReference type="OrthoDB" id="437960at2759"/>
<evidence type="ECO:0000313" key="4">
    <source>
        <dbReference type="Proteomes" id="UP000224006"/>
    </source>
</evidence>
<dbReference type="GeneID" id="40305907"/>
<dbReference type="SMART" id="SM00698">
    <property type="entry name" value="MORN"/>
    <property type="match status" value="2"/>
</dbReference>
<gene>
    <name evidence="3" type="ORF">BESB_008450</name>
</gene>
<name>A0A2A9MQG9_BESBE</name>
<proteinExistence type="predicted"/>
<dbReference type="PANTHER" id="PTHR23084:SF263">
    <property type="entry name" value="MORN REPEAT-CONTAINING PROTEIN 1"/>
    <property type="match status" value="1"/>
</dbReference>
<dbReference type="Proteomes" id="UP000224006">
    <property type="component" value="Chromosome I"/>
</dbReference>
<dbReference type="PANTHER" id="PTHR23084">
    <property type="entry name" value="PHOSPHATIDYLINOSITOL-4-PHOSPHATE 5-KINASE RELATED"/>
    <property type="match status" value="1"/>
</dbReference>
<feature type="region of interest" description="Disordered" evidence="2">
    <location>
        <begin position="226"/>
        <end position="285"/>
    </location>
</feature>